<dbReference type="InterPro" id="IPR011460">
    <property type="entry name" value="Lcl_C"/>
</dbReference>
<evidence type="ECO:0000259" key="1">
    <source>
        <dbReference type="Pfam" id="PF07603"/>
    </source>
</evidence>
<dbReference type="eggNOG" id="COG1520">
    <property type="taxonomic scope" value="Bacteria"/>
</dbReference>
<dbReference type="STRING" id="889378.Spiaf_0907"/>
<dbReference type="Pfam" id="PF07603">
    <property type="entry name" value="Lcl_C"/>
    <property type="match status" value="1"/>
</dbReference>
<dbReference type="AlphaFoldDB" id="H9UHK3"/>
<sequence>MSEKRNELRGADRVSWFRVLAVCVAAFVVLAGCDSLLYPDDGPTRYAIGDTGPAGGLIFYIDEDDEHDWRYLEAWIADETVLIDRYEDEYPWSYEYYSSIDETSTGIGTGYANTYEVLNEYPNYAAKVAAQAEHDDRDDWFLPSIDELEQMYENLHAQDPPLGNFFEGDYWSSSEVSADRAYSLMFGTGSSWPDHKTQEFRVRVARAF</sequence>
<dbReference type="PROSITE" id="PS51257">
    <property type="entry name" value="PROKAR_LIPOPROTEIN"/>
    <property type="match status" value="1"/>
</dbReference>
<dbReference type="EMBL" id="CP003282">
    <property type="protein sequence ID" value="AFG36996.1"/>
    <property type="molecule type" value="Genomic_DNA"/>
</dbReference>
<dbReference type="OrthoDB" id="9812707at2"/>
<evidence type="ECO:0000313" key="2">
    <source>
        <dbReference type="EMBL" id="AFG36996.1"/>
    </source>
</evidence>
<dbReference type="PATRIC" id="fig|889378.3.peg.905"/>
<accession>H9UHK3</accession>
<dbReference type="Proteomes" id="UP000007383">
    <property type="component" value="Chromosome"/>
</dbReference>
<dbReference type="KEGG" id="sfc:Spiaf_0907"/>
<proteinExistence type="predicted"/>
<gene>
    <name evidence="2" type="ordered locus">Spiaf_0907</name>
</gene>
<evidence type="ECO:0000313" key="3">
    <source>
        <dbReference type="Proteomes" id="UP000007383"/>
    </source>
</evidence>
<dbReference type="HOGENOM" id="CLU_114553_0_0_12"/>
<reference evidence="3" key="1">
    <citation type="journal article" date="2013" name="Stand. Genomic Sci.">
        <title>Complete genome sequence of the halophilic bacterium Spirochaeta africana type strain (Z-7692(T)) from the alkaline Lake Magadi in the East African Rift.</title>
        <authorList>
            <person name="Liolos K."/>
            <person name="Abt B."/>
            <person name="Scheuner C."/>
            <person name="Teshima H."/>
            <person name="Held B."/>
            <person name="Lapidus A."/>
            <person name="Nolan M."/>
            <person name="Lucas S."/>
            <person name="Deshpande S."/>
            <person name="Cheng J.F."/>
            <person name="Tapia R."/>
            <person name="Goodwin L.A."/>
            <person name="Pitluck S."/>
            <person name="Pagani I."/>
            <person name="Ivanova N."/>
            <person name="Mavromatis K."/>
            <person name="Mikhailova N."/>
            <person name="Huntemann M."/>
            <person name="Pati A."/>
            <person name="Chen A."/>
            <person name="Palaniappan K."/>
            <person name="Land M."/>
            <person name="Rohde M."/>
            <person name="Tindall B.J."/>
            <person name="Detter J.C."/>
            <person name="Goker M."/>
            <person name="Bristow J."/>
            <person name="Eisen J.A."/>
            <person name="Markowitz V."/>
            <person name="Hugenholtz P."/>
            <person name="Woyke T."/>
            <person name="Klenk H.P."/>
            <person name="Kyrpides N.C."/>
        </authorList>
    </citation>
    <scope>NUCLEOTIDE SEQUENCE</scope>
    <source>
        <strain evidence="3">ATCC 700263 / DSM 8902 / Z-7692</strain>
    </source>
</reference>
<feature type="domain" description="Lcl C-terminal" evidence="1">
    <location>
        <begin position="123"/>
        <end position="205"/>
    </location>
</feature>
<name>H9UHK3_SPIAZ</name>
<organism evidence="2 3">
    <name type="scientific">Spirochaeta africana (strain ATCC 700263 / DSM 8902 / Z-7692)</name>
    <dbReference type="NCBI Taxonomy" id="889378"/>
    <lineage>
        <taxon>Bacteria</taxon>
        <taxon>Pseudomonadati</taxon>
        <taxon>Spirochaetota</taxon>
        <taxon>Spirochaetia</taxon>
        <taxon>Spirochaetales</taxon>
        <taxon>Spirochaetaceae</taxon>
        <taxon>Spirochaeta</taxon>
    </lineage>
</organism>
<dbReference type="RefSeq" id="WP_014454991.1">
    <property type="nucleotide sequence ID" value="NC_017098.1"/>
</dbReference>
<keyword evidence="3" id="KW-1185">Reference proteome</keyword>
<protein>
    <recommendedName>
        <fullName evidence="1">Lcl C-terminal domain-containing protein</fullName>
    </recommendedName>
</protein>